<dbReference type="Pfam" id="PF23337">
    <property type="entry name" value="PTHB1_pf"/>
    <property type="match status" value="1"/>
</dbReference>
<name>A0AB34GUK0_ESCRO</name>
<feature type="coiled-coil region" evidence="1">
    <location>
        <begin position="53"/>
        <end position="80"/>
    </location>
</feature>
<sequence>MYFKDQSNLETFILKVLTLRIDLKGVIVTLSDDGHLQCSYLGTDPSLFQAPKVESRELNYDELDIELKELQKIIKDVNKSQGVWPMTEREDDLKVSAMVSPNFDSVSVGVFADFQRQSTDVEVGADLVPSVTVKVTLQNRVTLQKIRLSVYVQPPLVLTCDQFTFEFMGIPRVSQCKFRLPLKLICLPGQPSKTASHKLTIDTNKSPVSLLSLFPGFANQSEDDQVNVMGFRFLGGSRVTLLASKTSHIPMACSIISFRISMEICKKGGALSPEEGAHTAQKELRLKDEGHEQLFEVWEHLEQELEELLMASLSEEAHKMV</sequence>
<dbReference type="InterPro" id="IPR026511">
    <property type="entry name" value="PTHB1"/>
</dbReference>
<gene>
    <name evidence="4" type="ORF">J1605_009759</name>
</gene>
<dbReference type="PANTHER" id="PTHR20991:SF0">
    <property type="entry name" value="PROTEIN PTHB1"/>
    <property type="match status" value="1"/>
</dbReference>
<dbReference type="InterPro" id="IPR028074">
    <property type="entry name" value="PHTB1_GAE_dom"/>
</dbReference>
<reference evidence="4 5" key="1">
    <citation type="submission" date="2022-11" db="EMBL/GenBank/DDBJ databases">
        <title>Whole genome sequence of Eschrichtius robustus ER-17-0199.</title>
        <authorList>
            <person name="Bruniche-Olsen A."/>
            <person name="Black A.N."/>
            <person name="Fields C.J."/>
            <person name="Walden K."/>
            <person name="Dewoody J.A."/>
        </authorList>
    </citation>
    <scope>NUCLEOTIDE SEQUENCE [LARGE SCALE GENOMIC DNA]</scope>
    <source>
        <strain evidence="4">ER-17-0199</strain>
        <tissue evidence="4">Blubber</tissue>
    </source>
</reference>
<dbReference type="GO" id="GO:0034464">
    <property type="term" value="C:BBSome"/>
    <property type="evidence" value="ECO:0007669"/>
    <property type="project" value="InterPro"/>
</dbReference>
<dbReference type="SUPFAM" id="SSF144284">
    <property type="entry name" value="Sec2 N-terminal region"/>
    <property type="match status" value="1"/>
</dbReference>
<evidence type="ECO:0000313" key="5">
    <source>
        <dbReference type="Proteomes" id="UP001159641"/>
    </source>
</evidence>
<proteinExistence type="predicted"/>
<evidence type="ECO:0000259" key="2">
    <source>
        <dbReference type="Pfam" id="PF14728"/>
    </source>
</evidence>
<dbReference type="Gene3D" id="1.20.5.4880">
    <property type="match status" value="1"/>
</dbReference>
<comment type="caution">
    <text evidence="4">The sequence shown here is derived from an EMBL/GenBank/DDBJ whole genome shotgun (WGS) entry which is preliminary data.</text>
</comment>
<dbReference type="InterPro" id="IPR055362">
    <property type="entry name" value="PTHB1_pf_dom"/>
</dbReference>
<feature type="domain" description="PTHB1 GAE" evidence="2">
    <location>
        <begin position="128"/>
        <end position="168"/>
    </location>
</feature>
<dbReference type="AlphaFoldDB" id="A0AB34GUK0"/>
<dbReference type="GO" id="GO:0016020">
    <property type="term" value="C:membrane"/>
    <property type="evidence" value="ECO:0007669"/>
    <property type="project" value="TreeGrafter"/>
</dbReference>
<evidence type="ECO:0000313" key="4">
    <source>
        <dbReference type="EMBL" id="KAJ8783151.1"/>
    </source>
</evidence>
<dbReference type="Proteomes" id="UP001159641">
    <property type="component" value="Unassembled WGS sequence"/>
</dbReference>
<dbReference type="EMBL" id="JAIQCJ010002089">
    <property type="protein sequence ID" value="KAJ8783151.1"/>
    <property type="molecule type" value="Genomic_DNA"/>
</dbReference>
<keyword evidence="5" id="KW-1185">Reference proteome</keyword>
<keyword evidence="1" id="KW-0175">Coiled coil</keyword>
<evidence type="ECO:0008006" key="6">
    <source>
        <dbReference type="Google" id="ProtNLM"/>
    </source>
</evidence>
<dbReference type="PANTHER" id="PTHR20991">
    <property type="entry name" value="PARATHYROID HORMONE-RESPONSIVE B1 GENE"/>
    <property type="match status" value="1"/>
</dbReference>
<accession>A0AB34GUK0</accession>
<protein>
    <recommendedName>
        <fullName evidence="6">Protein PTHB1</fullName>
    </recommendedName>
</protein>
<dbReference type="GO" id="GO:0060271">
    <property type="term" value="P:cilium assembly"/>
    <property type="evidence" value="ECO:0007669"/>
    <property type="project" value="TreeGrafter"/>
</dbReference>
<dbReference type="Pfam" id="PF14728">
    <property type="entry name" value="PTHB1_GAE"/>
    <property type="match status" value="1"/>
</dbReference>
<organism evidence="4 5">
    <name type="scientific">Eschrichtius robustus</name>
    <name type="common">California gray whale</name>
    <name type="synonym">Eschrichtius gibbosus</name>
    <dbReference type="NCBI Taxonomy" id="9764"/>
    <lineage>
        <taxon>Eukaryota</taxon>
        <taxon>Metazoa</taxon>
        <taxon>Chordata</taxon>
        <taxon>Craniata</taxon>
        <taxon>Vertebrata</taxon>
        <taxon>Euteleostomi</taxon>
        <taxon>Mammalia</taxon>
        <taxon>Eutheria</taxon>
        <taxon>Laurasiatheria</taxon>
        <taxon>Artiodactyla</taxon>
        <taxon>Whippomorpha</taxon>
        <taxon>Cetacea</taxon>
        <taxon>Mysticeti</taxon>
        <taxon>Eschrichtiidae</taxon>
        <taxon>Eschrichtius</taxon>
    </lineage>
</organism>
<evidence type="ECO:0000256" key="1">
    <source>
        <dbReference type="SAM" id="Coils"/>
    </source>
</evidence>
<evidence type="ECO:0000259" key="3">
    <source>
        <dbReference type="Pfam" id="PF23337"/>
    </source>
</evidence>
<feature type="domain" description="PTHB1 platform" evidence="3">
    <location>
        <begin position="181"/>
        <end position="247"/>
    </location>
</feature>